<dbReference type="GO" id="GO:0008652">
    <property type="term" value="P:amino acid biosynthetic process"/>
    <property type="evidence" value="ECO:0007669"/>
    <property type="project" value="UniProtKB-KW"/>
</dbReference>
<dbReference type="PANTHER" id="PTHR21272">
    <property type="entry name" value="CATABOLIC 3-DEHYDROQUINASE"/>
    <property type="match status" value="1"/>
</dbReference>
<comment type="function">
    <text evidence="7">Catalyzes a trans-dehydration via an enolate intermediate.</text>
</comment>
<dbReference type="InterPro" id="IPR036441">
    <property type="entry name" value="DHquinase_II_sf"/>
</dbReference>
<evidence type="ECO:0000256" key="5">
    <source>
        <dbReference type="ARBA" id="ARBA00012060"/>
    </source>
</evidence>
<dbReference type="RefSeq" id="WP_092736733.1">
    <property type="nucleotide sequence ID" value="NZ_FNAS01000010.1"/>
</dbReference>
<evidence type="ECO:0000313" key="11">
    <source>
        <dbReference type="EMBL" id="SDE46686.1"/>
    </source>
</evidence>
<evidence type="ECO:0000256" key="10">
    <source>
        <dbReference type="PIRSR" id="PIRSR001399-3"/>
    </source>
</evidence>
<keyword evidence="6 7" id="KW-0456">Lyase</keyword>
<comment type="catalytic activity">
    <reaction evidence="1 7">
        <text>3-dehydroquinate = 3-dehydroshikimate + H2O</text>
        <dbReference type="Rhea" id="RHEA:21096"/>
        <dbReference type="ChEBI" id="CHEBI:15377"/>
        <dbReference type="ChEBI" id="CHEBI:16630"/>
        <dbReference type="ChEBI" id="CHEBI:32364"/>
        <dbReference type="EC" id="4.2.1.10"/>
    </reaction>
</comment>
<name>A0A1G7D6W6_9FLAO</name>
<dbReference type="SUPFAM" id="SSF52304">
    <property type="entry name" value="Type II 3-dehydroquinate dehydratase"/>
    <property type="match status" value="1"/>
</dbReference>
<evidence type="ECO:0000256" key="8">
    <source>
        <dbReference type="PIRSR" id="PIRSR001399-1"/>
    </source>
</evidence>
<dbReference type="Proteomes" id="UP000198517">
    <property type="component" value="Unassembled WGS sequence"/>
</dbReference>
<dbReference type="InterPro" id="IPR001874">
    <property type="entry name" value="DHquinase_II"/>
</dbReference>
<evidence type="ECO:0000256" key="6">
    <source>
        <dbReference type="ARBA" id="ARBA00023239"/>
    </source>
</evidence>
<dbReference type="Gene3D" id="3.40.50.9100">
    <property type="entry name" value="Dehydroquinase, class II"/>
    <property type="match status" value="1"/>
</dbReference>
<feature type="site" description="Transition state stabilizer" evidence="7 10">
    <location>
        <position position="17"/>
    </location>
</feature>
<sequence>MKILIINGPNLNLLGTREPEIYDSRPMNSILEELNQEFSSTEIIYFQSNIEGKIIDCLQKNDYDAVIINPGAYTHYSYAIADALKNISKPKIEVHISNIYQREEFRQKSVTAPYTNGIISGFGLDSYRLAMLSLIQK</sequence>
<dbReference type="Pfam" id="PF01220">
    <property type="entry name" value="DHquinase_II"/>
    <property type="match status" value="1"/>
</dbReference>
<comment type="similarity">
    <text evidence="3 7">Belongs to the type-II 3-dehydroquinase family.</text>
</comment>
<dbReference type="GO" id="GO:0009073">
    <property type="term" value="P:aromatic amino acid family biosynthetic process"/>
    <property type="evidence" value="ECO:0007669"/>
    <property type="project" value="UniProtKB-KW"/>
</dbReference>
<gene>
    <name evidence="7" type="primary">aroQ</name>
    <name evidence="11" type="ORF">SAMN05421544_11016</name>
</gene>
<dbReference type="HAMAP" id="MF_00169">
    <property type="entry name" value="AroQ"/>
    <property type="match status" value="1"/>
</dbReference>
<evidence type="ECO:0000313" key="12">
    <source>
        <dbReference type="Proteomes" id="UP000198517"/>
    </source>
</evidence>
<dbReference type="UniPathway" id="UPA00053">
    <property type="reaction ID" value="UER00086"/>
</dbReference>
<comment type="subunit">
    <text evidence="4 7">Homododecamer.</text>
</comment>
<dbReference type="GO" id="GO:0003855">
    <property type="term" value="F:3-dehydroquinate dehydratase activity"/>
    <property type="evidence" value="ECO:0007669"/>
    <property type="project" value="UniProtKB-UniRule"/>
</dbReference>
<evidence type="ECO:0000256" key="7">
    <source>
        <dbReference type="HAMAP-Rule" id="MF_00169"/>
    </source>
</evidence>
<dbReference type="EC" id="4.2.1.10" evidence="5 7"/>
<dbReference type="GO" id="GO:0009423">
    <property type="term" value="P:chorismate biosynthetic process"/>
    <property type="evidence" value="ECO:0007669"/>
    <property type="project" value="UniProtKB-UniRule"/>
</dbReference>
<dbReference type="AlphaFoldDB" id="A0A1G7D6W6"/>
<dbReference type="EMBL" id="FNAS01000010">
    <property type="protein sequence ID" value="SDE46686.1"/>
    <property type="molecule type" value="Genomic_DNA"/>
</dbReference>
<dbReference type="CDD" id="cd00466">
    <property type="entry name" value="DHQase_II"/>
    <property type="match status" value="1"/>
</dbReference>
<feature type="active site" description="Proton acceptor" evidence="7 8">
    <location>
        <position position="22"/>
    </location>
</feature>
<dbReference type="STRING" id="1071918.SAMN05421544_11016"/>
<protein>
    <recommendedName>
        <fullName evidence="5 7">3-dehydroquinate dehydratase</fullName>
        <shortName evidence="7">3-dehydroquinase</shortName>
        <ecNumber evidence="5 7">4.2.1.10</ecNumber>
    </recommendedName>
    <alternativeName>
        <fullName evidence="7">Type II DHQase</fullName>
    </alternativeName>
</protein>
<feature type="binding site" evidence="7 9">
    <location>
        <position position="82"/>
    </location>
    <ligand>
        <name>substrate</name>
    </ligand>
</feature>
<feature type="active site" description="Proton donor" evidence="7 8">
    <location>
        <position position="95"/>
    </location>
</feature>
<dbReference type="PIRSF" id="PIRSF001399">
    <property type="entry name" value="DHquinase_II"/>
    <property type="match status" value="1"/>
</dbReference>
<evidence type="ECO:0000256" key="2">
    <source>
        <dbReference type="ARBA" id="ARBA00004902"/>
    </source>
</evidence>
<dbReference type="NCBIfam" id="TIGR01088">
    <property type="entry name" value="aroQ"/>
    <property type="match status" value="1"/>
</dbReference>
<evidence type="ECO:0000256" key="1">
    <source>
        <dbReference type="ARBA" id="ARBA00001864"/>
    </source>
</evidence>
<dbReference type="NCBIfam" id="NF003807">
    <property type="entry name" value="PRK05395.1-4"/>
    <property type="match status" value="1"/>
</dbReference>
<evidence type="ECO:0000256" key="9">
    <source>
        <dbReference type="PIRSR" id="PIRSR001399-2"/>
    </source>
</evidence>
<feature type="binding site" evidence="7 9">
    <location>
        <position position="106"/>
    </location>
    <ligand>
        <name>substrate</name>
    </ligand>
</feature>
<accession>A0A1G7D6W6</accession>
<evidence type="ECO:0000256" key="3">
    <source>
        <dbReference type="ARBA" id="ARBA00011037"/>
    </source>
</evidence>
<feature type="binding site" evidence="7 9">
    <location>
        <begin position="96"/>
        <end position="97"/>
    </location>
    <ligand>
        <name>substrate</name>
    </ligand>
</feature>
<proteinExistence type="inferred from homology"/>
<evidence type="ECO:0000256" key="4">
    <source>
        <dbReference type="ARBA" id="ARBA00011193"/>
    </source>
</evidence>
<keyword evidence="7" id="KW-0057">Aromatic amino acid biosynthesis</keyword>
<dbReference type="NCBIfam" id="NF003805">
    <property type="entry name" value="PRK05395.1-2"/>
    <property type="match status" value="1"/>
</dbReference>
<keyword evidence="7" id="KW-0028">Amino-acid biosynthesis</keyword>
<dbReference type="PANTHER" id="PTHR21272:SF3">
    <property type="entry name" value="CATABOLIC 3-DEHYDROQUINASE"/>
    <property type="match status" value="1"/>
</dbReference>
<comment type="pathway">
    <text evidence="2 7">Metabolic intermediate biosynthesis; chorismate biosynthesis; chorismate from D-erythrose 4-phosphate and phosphoenolpyruvate: step 3/7.</text>
</comment>
<dbReference type="OrthoDB" id="9790793at2"/>
<dbReference type="GO" id="GO:0019631">
    <property type="term" value="P:quinate catabolic process"/>
    <property type="evidence" value="ECO:0007669"/>
    <property type="project" value="TreeGrafter"/>
</dbReference>
<feature type="binding site" evidence="7 9">
    <location>
        <position position="69"/>
    </location>
    <ligand>
        <name>substrate</name>
    </ligand>
</feature>
<organism evidence="11 12">
    <name type="scientific">Riemerella columbipharyngis</name>
    <dbReference type="NCBI Taxonomy" id="1071918"/>
    <lineage>
        <taxon>Bacteria</taxon>
        <taxon>Pseudomonadati</taxon>
        <taxon>Bacteroidota</taxon>
        <taxon>Flavobacteriia</taxon>
        <taxon>Flavobacteriales</taxon>
        <taxon>Weeksellaceae</taxon>
        <taxon>Riemerella</taxon>
    </lineage>
</organism>
<feature type="binding site" evidence="7 9">
    <location>
        <position position="75"/>
    </location>
    <ligand>
        <name>substrate</name>
    </ligand>
</feature>
<keyword evidence="12" id="KW-1185">Reference proteome</keyword>
<reference evidence="11 12" key="1">
    <citation type="submission" date="2016-10" db="EMBL/GenBank/DDBJ databases">
        <authorList>
            <person name="de Groot N.N."/>
        </authorList>
    </citation>
    <scope>NUCLEOTIDE SEQUENCE [LARGE SCALE GENOMIC DNA]</scope>
    <source>
        <strain evidence="11 12">DSM 24015</strain>
    </source>
</reference>